<evidence type="ECO:0000256" key="1">
    <source>
        <dbReference type="SAM" id="MobiDB-lite"/>
    </source>
</evidence>
<proteinExistence type="predicted"/>
<protein>
    <submittedName>
        <fullName evidence="2">Uncharacterized protein</fullName>
    </submittedName>
</protein>
<accession>B9TPS2</accession>
<feature type="region of interest" description="Disordered" evidence="1">
    <location>
        <begin position="205"/>
        <end position="230"/>
    </location>
</feature>
<evidence type="ECO:0000313" key="3">
    <source>
        <dbReference type="Proteomes" id="UP000008311"/>
    </source>
</evidence>
<dbReference type="EMBL" id="EQ996671">
    <property type="protein sequence ID" value="EEF22142.1"/>
    <property type="molecule type" value="Genomic_DNA"/>
</dbReference>
<gene>
    <name evidence="2" type="ORF">RCOM_2065400</name>
</gene>
<dbReference type="Proteomes" id="UP000008311">
    <property type="component" value="Unassembled WGS sequence"/>
</dbReference>
<dbReference type="InParanoid" id="B9TPS2"/>
<feature type="non-terminal residue" evidence="2">
    <location>
        <position position="1"/>
    </location>
</feature>
<organism evidence="2 3">
    <name type="scientific">Ricinus communis</name>
    <name type="common">Castor bean</name>
    <dbReference type="NCBI Taxonomy" id="3988"/>
    <lineage>
        <taxon>Eukaryota</taxon>
        <taxon>Viridiplantae</taxon>
        <taxon>Streptophyta</taxon>
        <taxon>Embryophyta</taxon>
        <taxon>Tracheophyta</taxon>
        <taxon>Spermatophyta</taxon>
        <taxon>Magnoliopsida</taxon>
        <taxon>eudicotyledons</taxon>
        <taxon>Gunneridae</taxon>
        <taxon>Pentapetalae</taxon>
        <taxon>rosids</taxon>
        <taxon>fabids</taxon>
        <taxon>Malpighiales</taxon>
        <taxon>Euphorbiaceae</taxon>
        <taxon>Acalyphoideae</taxon>
        <taxon>Acalypheae</taxon>
        <taxon>Ricinus</taxon>
    </lineage>
</organism>
<sequence length="286" mass="32257">FQLVAVGAPVDLDDDVTCARVAHDVRDAFLHDAEHADLDDGCEPLRQAGILEHPRRAVLETLCQQLLDRHFQPEEVEAGRAQRHRQVAYHADQGRHLTFRRAPQGHALGVVEPWLAAVQQQVQRGHPLAELVVQLARQRLALRFLRIDEGEGQVGHADLFRFQPLDQPGPLDGEAQRLRQPSETGLQHVVDGAGIERVAQRRLVGVGGQHDQRRGQRRALQDRQRGQHAELRQVEVGQDQVPRFGQRGAKPGLVRYTLQRVPYAVALQAVSQQFHVETRFIDEQQV</sequence>
<feature type="non-terminal residue" evidence="2">
    <location>
        <position position="286"/>
    </location>
</feature>
<name>B9TPS2_RICCO</name>
<reference evidence="3" key="1">
    <citation type="journal article" date="2010" name="Nat. Biotechnol.">
        <title>Draft genome sequence of the oilseed species Ricinus communis.</title>
        <authorList>
            <person name="Chan A.P."/>
            <person name="Crabtree J."/>
            <person name="Zhao Q."/>
            <person name="Lorenzi H."/>
            <person name="Orvis J."/>
            <person name="Puiu D."/>
            <person name="Melake-Berhan A."/>
            <person name="Jones K.M."/>
            <person name="Redman J."/>
            <person name="Chen G."/>
            <person name="Cahoon E.B."/>
            <person name="Gedil M."/>
            <person name="Stanke M."/>
            <person name="Haas B.J."/>
            <person name="Wortman J.R."/>
            <person name="Fraser-Liggett C.M."/>
            <person name="Ravel J."/>
            <person name="Rabinowicz P.D."/>
        </authorList>
    </citation>
    <scope>NUCLEOTIDE SEQUENCE [LARGE SCALE GENOMIC DNA]</scope>
    <source>
        <strain evidence="3">cv. Hale</strain>
    </source>
</reference>
<feature type="compositionally biased region" description="Basic and acidic residues" evidence="1">
    <location>
        <begin position="210"/>
        <end position="230"/>
    </location>
</feature>
<dbReference type="AlphaFoldDB" id="B9TPS2"/>
<evidence type="ECO:0000313" key="2">
    <source>
        <dbReference type="EMBL" id="EEF22142.1"/>
    </source>
</evidence>
<keyword evidence="3" id="KW-1185">Reference proteome</keyword>